<dbReference type="HOGENOM" id="CLU_2599993_0_0_3"/>
<sequence>MEHLGACHPFKPDFLAISPNNKIPVIVDPEGIEGQPLSLFESGAMGAVSSRQNRTIHFQTATRSLCCNIEPHPPRNGVE</sequence>
<reference evidence="1 2" key="1">
    <citation type="submission" date="2008-07" db="EMBL/GenBank/DDBJ databases">
        <authorList>
            <person name="Tandeau de Marsac N."/>
            <person name="Ferriera S."/>
            <person name="Johnson J."/>
            <person name="Kravitz S."/>
            <person name="Beeson K."/>
            <person name="Sutton G."/>
            <person name="Rogers Y.-H."/>
            <person name="Friedman R."/>
            <person name="Frazier M."/>
            <person name="Venter J.C."/>
        </authorList>
    </citation>
    <scope>NUCLEOTIDE SEQUENCE [LARGE SCALE GENOMIC DNA]</scope>
    <source>
        <strain evidence="1 2">PCC 7420</strain>
    </source>
</reference>
<evidence type="ECO:0000313" key="2">
    <source>
        <dbReference type="Proteomes" id="UP000003835"/>
    </source>
</evidence>
<dbReference type="InterPro" id="IPR036249">
    <property type="entry name" value="Thioredoxin-like_sf"/>
</dbReference>
<organism evidence="1 2">
    <name type="scientific">Coleofasciculus chthonoplastes PCC 7420</name>
    <dbReference type="NCBI Taxonomy" id="118168"/>
    <lineage>
        <taxon>Bacteria</taxon>
        <taxon>Bacillati</taxon>
        <taxon>Cyanobacteriota</taxon>
        <taxon>Cyanophyceae</taxon>
        <taxon>Coleofasciculales</taxon>
        <taxon>Coleofasciculaceae</taxon>
        <taxon>Coleofasciculus</taxon>
    </lineage>
</organism>
<keyword evidence="2" id="KW-1185">Reference proteome</keyword>
<name>B4VTJ9_9CYAN</name>
<dbReference type="RefSeq" id="WP_006101882.1">
    <property type="nucleotide sequence ID" value="NZ_DS989852.1"/>
</dbReference>
<protein>
    <submittedName>
        <fullName evidence="1">Uncharacterized protein</fullName>
    </submittedName>
</protein>
<dbReference type="STRING" id="118168.MC7420_6029"/>
<gene>
    <name evidence="1" type="ORF">MC7420_6029</name>
</gene>
<dbReference type="SUPFAM" id="SSF52833">
    <property type="entry name" value="Thioredoxin-like"/>
    <property type="match status" value="1"/>
</dbReference>
<evidence type="ECO:0000313" key="1">
    <source>
        <dbReference type="EMBL" id="EDX74551.1"/>
    </source>
</evidence>
<proteinExistence type="predicted"/>
<dbReference type="Proteomes" id="UP000003835">
    <property type="component" value="Unassembled WGS sequence"/>
</dbReference>
<accession>B4VTJ9</accession>
<dbReference type="eggNOG" id="COG0625">
    <property type="taxonomic scope" value="Bacteria"/>
</dbReference>
<dbReference type="AlphaFoldDB" id="B4VTJ9"/>
<dbReference type="EMBL" id="DS989852">
    <property type="protein sequence ID" value="EDX74551.1"/>
    <property type="molecule type" value="Genomic_DNA"/>
</dbReference>
<dbReference type="Gene3D" id="3.40.30.10">
    <property type="entry name" value="Glutaredoxin"/>
    <property type="match status" value="1"/>
</dbReference>